<evidence type="ECO:0000313" key="3">
    <source>
        <dbReference type="EMBL" id="QSB05527.1"/>
    </source>
</evidence>
<dbReference type="InterPro" id="IPR013538">
    <property type="entry name" value="ASHA1/2-like_C"/>
</dbReference>
<dbReference type="Pfam" id="PF08327">
    <property type="entry name" value="AHSA1"/>
    <property type="match status" value="1"/>
</dbReference>
<dbReference type="Proteomes" id="UP000662939">
    <property type="component" value="Chromosome"/>
</dbReference>
<name>A0A895XKF0_9ACTN</name>
<organism evidence="3 4">
    <name type="scientific">Natronoglycomyces albus</name>
    <dbReference type="NCBI Taxonomy" id="2811108"/>
    <lineage>
        <taxon>Bacteria</taxon>
        <taxon>Bacillati</taxon>
        <taxon>Actinomycetota</taxon>
        <taxon>Actinomycetes</taxon>
        <taxon>Glycomycetales</taxon>
        <taxon>Glycomycetaceae</taxon>
        <taxon>Natronoglycomyces</taxon>
    </lineage>
</organism>
<dbReference type="InterPro" id="IPR023393">
    <property type="entry name" value="START-like_dom_sf"/>
</dbReference>
<evidence type="ECO:0000256" key="1">
    <source>
        <dbReference type="ARBA" id="ARBA00006817"/>
    </source>
</evidence>
<dbReference type="AlphaFoldDB" id="A0A895XKF0"/>
<keyword evidence="4" id="KW-1185">Reference proteome</keyword>
<dbReference type="Gene3D" id="3.30.530.20">
    <property type="match status" value="1"/>
</dbReference>
<dbReference type="CDD" id="cd07814">
    <property type="entry name" value="SRPBCC_CalC_Aha1-like"/>
    <property type="match status" value="1"/>
</dbReference>
<accession>A0A895XKF0</accession>
<evidence type="ECO:0000313" key="4">
    <source>
        <dbReference type="Proteomes" id="UP000662939"/>
    </source>
</evidence>
<reference evidence="3" key="1">
    <citation type="submission" date="2021-02" db="EMBL/GenBank/DDBJ databases">
        <title>Natronoglycomyces albus gen. nov., sp. nov, a haloalkaliphilic actinobacterium from a soda solonchak soil.</title>
        <authorList>
            <person name="Sorokin D.Y."/>
            <person name="Khijniak T.V."/>
            <person name="Zakharycheva A.P."/>
            <person name="Boueva O.V."/>
            <person name="Ariskina E.V."/>
            <person name="Hahnke R.L."/>
            <person name="Bunk B."/>
            <person name="Sproer C."/>
            <person name="Schumann P."/>
            <person name="Evtushenko L.I."/>
            <person name="Kublanov I.V."/>
        </authorList>
    </citation>
    <scope>NUCLEOTIDE SEQUENCE</scope>
    <source>
        <strain evidence="3">DSM 106290</strain>
    </source>
</reference>
<proteinExistence type="inferred from homology"/>
<dbReference type="EMBL" id="CP070496">
    <property type="protein sequence ID" value="QSB05527.1"/>
    <property type="molecule type" value="Genomic_DNA"/>
</dbReference>
<comment type="similarity">
    <text evidence="1">Belongs to the AHA1 family.</text>
</comment>
<gene>
    <name evidence="3" type="ORF">JQS30_00870</name>
</gene>
<protein>
    <submittedName>
        <fullName evidence="3">SRPBCC domain-containing protein</fullName>
    </submittedName>
</protein>
<evidence type="ECO:0000259" key="2">
    <source>
        <dbReference type="Pfam" id="PF08327"/>
    </source>
</evidence>
<dbReference type="RefSeq" id="WP_213171535.1">
    <property type="nucleotide sequence ID" value="NZ_CP070496.1"/>
</dbReference>
<sequence length="144" mass="16160">MNTSTPEFTISRTLHAHRDQVWRAWTTEKELAGWLPSTPLETIAFDVREGGHYRYTMINSETGEEYPTGGVFLEVVPCERLVFTWGNPQDPVESSPVITLTLAEDGDRTEMTFHMRGFAGHPGDGYVYDGWVDALADLAKHVGD</sequence>
<feature type="domain" description="Activator of Hsp90 ATPase homologue 1/2-like C-terminal" evidence="2">
    <location>
        <begin position="16"/>
        <end position="142"/>
    </location>
</feature>
<dbReference type="KEGG" id="nav:JQS30_00870"/>
<dbReference type="SUPFAM" id="SSF55961">
    <property type="entry name" value="Bet v1-like"/>
    <property type="match status" value="1"/>
</dbReference>